<sequence length="294" mass="32519">MGFSFATVTGTDDLTPHIRRVHLHVEDLARLPLPGGPDDAVGLYFPEPGRNRPPAMELRDEVWGYHDLDQPPEGRNYTIRSVDHRTATVDVDFVIHSRGPATLWAQRADIGDAVAMSHARGWYRPAPGTDWLLLGTDLAGLPAAARILDELATDPRPVTLVVEVIDEDDLAYLGRPTDGVEVISLIGSGNGISASRLGTTIAALDFPAGNGYCWFAGEAAESRTVRKHFRREHHWPADRYDIIGYWRYDGEAWARRYAEHGDELLAVYEQAIADGKGEKRAAEEFDEALERAGL</sequence>
<dbReference type="SUPFAM" id="SSF63380">
    <property type="entry name" value="Riboflavin synthase domain-like"/>
    <property type="match status" value="1"/>
</dbReference>
<comment type="caution">
    <text evidence="2">The sequence shown here is derived from an EMBL/GenBank/DDBJ whole genome shotgun (WGS) entry which is preliminary data.</text>
</comment>
<feature type="domain" description="FAD-binding FR-type" evidence="1">
    <location>
        <begin position="1"/>
        <end position="126"/>
    </location>
</feature>
<dbReference type="InterPro" id="IPR013113">
    <property type="entry name" value="SIP_FAD-bd"/>
</dbReference>
<dbReference type="Gene3D" id="2.40.30.10">
    <property type="entry name" value="Translation factors"/>
    <property type="match status" value="1"/>
</dbReference>
<dbReference type="AlphaFoldDB" id="A0A846WTX2"/>
<dbReference type="InterPro" id="IPR039374">
    <property type="entry name" value="SIP_fam"/>
</dbReference>
<proteinExistence type="predicted"/>
<dbReference type="Pfam" id="PF04954">
    <property type="entry name" value="SIP"/>
    <property type="match status" value="1"/>
</dbReference>
<accession>A0A846WTX2</accession>
<dbReference type="InterPro" id="IPR039261">
    <property type="entry name" value="FNR_nucleotide-bd"/>
</dbReference>
<dbReference type="InterPro" id="IPR007037">
    <property type="entry name" value="SIP_rossman_dom"/>
</dbReference>
<dbReference type="Pfam" id="PF08021">
    <property type="entry name" value="FAD_binding_9"/>
    <property type="match status" value="1"/>
</dbReference>
<dbReference type="Gene3D" id="3.40.50.80">
    <property type="entry name" value="Nucleotide-binding domain of ferredoxin-NADP reductase (FNR) module"/>
    <property type="match status" value="1"/>
</dbReference>
<evidence type="ECO:0000313" key="3">
    <source>
        <dbReference type="Proteomes" id="UP000563898"/>
    </source>
</evidence>
<dbReference type="GO" id="GO:0016491">
    <property type="term" value="F:oxidoreductase activity"/>
    <property type="evidence" value="ECO:0007669"/>
    <property type="project" value="InterPro"/>
</dbReference>
<dbReference type="InterPro" id="IPR017927">
    <property type="entry name" value="FAD-bd_FR_type"/>
</dbReference>
<dbReference type="CDD" id="cd06193">
    <property type="entry name" value="siderophore_interacting"/>
    <property type="match status" value="1"/>
</dbReference>
<dbReference type="Proteomes" id="UP000563898">
    <property type="component" value="Unassembled WGS sequence"/>
</dbReference>
<reference evidence="2 3" key="1">
    <citation type="submission" date="2020-04" db="EMBL/GenBank/DDBJ databases">
        <title>MicrobeNet Type strains.</title>
        <authorList>
            <person name="Nicholson A.C."/>
        </authorList>
    </citation>
    <scope>NUCLEOTIDE SEQUENCE [LARGE SCALE GENOMIC DNA]</scope>
    <source>
        <strain evidence="2 3">ATCC BAA-14</strain>
    </source>
</reference>
<gene>
    <name evidence="2" type="ORF">HGA05_26480</name>
</gene>
<evidence type="ECO:0000259" key="1">
    <source>
        <dbReference type="PROSITE" id="PS51384"/>
    </source>
</evidence>
<dbReference type="PANTHER" id="PTHR30157">
    <property type="entry name" value="FERRIC REDUCTASE, NADPH-DEPENDENT"/>
    <property type="match status" value="1"/>
</dbReference>
<dbReference type="EMBL" id="JAAXPC010000028">
    <property type="protein sequence ID" value="NKY05109.1"/>
    <property type="molecule type" value="Genomic_DNA"/>
</dbReference>
<dbReference type="RefSeq" id="WP_006367980.1">
    <property type="nucleotide sequence ID" value="NZ_JAAXPC010000028.1"/>
</dbReference>
<dbReference type="InterPro" id="IPR017938">
    <property type="entry name" value="Riboflavin_synthase-like_b-brl"/>
</dbReference>
<dbReference type="PROSITE" id="PS51384">
    <property type="entry name" value="FAD_FR"/>
    <property type="match status" value="1"/>
</dbReference>
<evidence type="ECO:0000313" key="2">
    <source>
        <dbReference type="EMBL" id="NKY05109.1"/>
    </source>
</evidence>
<name>A0A846WTX2_9ACTN</name>
<dbReference type="PANTHER" id="PTHR30157:SF0">
    <property type="entry name" value="NADPH-DEPENDENT FERRIC-CHELATE REDUCTASE"/>
    <property type="match status" value="1"/>
</dbReference>
<protein>
    <submittedName>
        <fullName evidence="2">Siderophore-interacting protein</fullName>
    </submittedName>
</protein>
<organism evidence="2 3">
    <name type="scientific">Gordonia polyisoprenivorans</name>
    <dbReference type="NCBI Taxonomy" id="84595"/>
    <lineage>
        <taxon>Bacteria</taxon>
        <taxon>Bacillati</taxon>
        <taxon>Actinomycetota</taxon>
        <taxon>Actinomycetes</taxon>
        <taxon>Mycobacteriales</taxon>
        <taxon>Gordoniaceae</taxon>
        <taxon>Gordonia</taxon>
    </lineage>
</organism>